<evidence type="ECO:0000313" key="4">
    <source>
        <dbReference type="EMBL" id="KAJ1919145.1"/>
    </source>
</evidence>
<comment type="caution">
    <text evidence="4">The sequence shown here is derived from an EMBL/GenBank/DDBJ whole genome shotgun (WGS) entry which is preliminary data.</text>
</comment>
<accession>A0A9W8A6B9</accession>
<feature type="compositionally biased region" description="Acidic residues" evidence="3">
    <location>
        <begin position="90"/>
        <end position="108"/>
    </location>
</feature>
<comment type="function">
    <text evidence="2">Regulator of type 1 phosphatases which maintains protein phosphatase activity under strict control.</text>
</comment>
<evidence type="ECO:0000256" key="2">
    <source>
        <dbReference type="RuleBase" id="RU367162"/>
    </source>
</evidence>
<keyword evidence="5" id="KW-1185">Reference proteome</keyword>
<comment type="similarity">
    <text evidence="1 2">Belongs to the YPI1 family.</text>
</comment>
<name>A0A9W8A6B9_9FUNG</name>
<feature type="compositionally biased region" description="Basic residues" evidence="3">
    <location>
        <begin position="115"/>
        <end position="127"/>
    </location>
</feature>
<dbReference type="AlphaFoldDB" id="A0A9W8A6B9"/>
<proteinExistence type="inferred from homology"/>
<feature type="region of interest" description="Disordered" evidence="3">
    <location>
        <begin position="1"/>
        <end position="35"/>
    </location>
</feature>
<sequence length="127" mass="14542">MHRARDTTATSSSRTQTITVNNTSENQESQDRDSQLVGYLNLVGQEDVRDQARISRPGIRWAEDTVDNEHMNKKKSKICCIYRKPRAWDESDTDESSSDCDSDGDGPNEYEKAPKYKPKGCRHNHNH</sequence>
<dbReference type="OrthoDB" id="307488at2759"/>
<feature type="region of interest" description="Disordered" evidence="3">
    <location>
        <begin position="87"/>
        <end position="127"/>
    </location>
</feature>
<organism evidence="4 5">
    <name type="scientific">Mycoemilia scoparia</name>
    <dbReference type="NCBI Taxonomy" id="417184"/>
    <lineage>
        <taxon>Eukaryota</taxon>
        <taxon>Fungi</taxon>
        <taxon>Fungi incertae sedis</taxon>
        <taxon>Zoopagomycota</taxon>
        <taxon>Kickxellomycotina</taxon>
        <taxon>Kickxellomycetes</taxon>
        <taxon>Kickxellales</taxon>
        <taxon>Kickxellaceae</taxon>
        <taxon>Mycoemilia</taxon>
    </lineage>
</organism>
<evidence type="ECO:0000256" key="3">
    <source>
        <dbReference type="SAM" id="MobiDB-lite"/>
    </source>
</evidence>
<reference evidence="4" key="1">
    <citation type="submission" date="2022-07" db="EMBL/GenBank/DDBJ databases">
        <title>Phylogenomic reconstructions and comparative analyses of Kickxellomycotina fungi.</title>
        <authorList>
            <person name="Reynolds N.K."/>
            <person name="Stajich J.E."/>
            <person name="Barry K."/>
            <person name="Grigoriev I.V."/>
            <person name="Crous P."/>
            <person name="Smith M.E."/>
        </authorList>
    </citation>
    <scope>NUCLEOTIDE SEQUENCE</scope>
    <source>
        <strain evidence="4">NBRC 100468</strain>
    </source>
</reference>
<comment type="subcellular location">
    <subcellularLocation>
        <location evidence="2">Nucleus</location>
    </subcellularLocation>
</comment>
<dbReference type="PANTHER" id="PTHR20835">
    <property type="entry name" value="E3 UBIQUITIN-PROTEIN LIGASE PPP1R11-RELATED"/>
    <property type="match status" value="1"/>
</dbReference>
<evidence type="ECO:0000256" key="1">
    <source>
        <dbReference type="ARBA" id="ARBA00005605"/>
    </source>
</evidence>
<protein>
    <recommendedName>
        <fullName evidence="2">Type 1 phosphatases regulator</fullName>
    </recommendedName>
</protein>
<dbReference type="InterPro" id="IPR011107">
    <property type="entry name" value="PPI_Ypi1"/>
</dbReference>
<dbReference type="GO" id="GO:0004865">
    <property type="term" value="F:protein serine/threonine phosphatase inhibitor activity"/>
    <property type="evidence" value="ECO:0007669"/>
    <property type="project" value="UniProtKB-UniRule"/>
</dbReference>
<feature type="compositionally biased region" description="Low complexity" evidence="3">
    <location>
        <begin position="7"/>
        <end position="19"/>
    </location>
</feature>
<dbReference type="GO" id="GO:0008157">
    <property type="term" value="F:protein phosphatase 1 binding"/>
    <property type="evidence" value="ECO:0007669"/>
    <property type="project" value="TreeGrafter"/>
</dbReference>
<dbReference type="Proteomes" id="UP001150538">
    <property type="component" value="Unassembled WGS sequence"/>
</dbReference>
<dbReference type="PANTHER" id="PTHR20835:SF0">
    <property type="entry name" value="E3 UBIQUITIN-PROTEIN LIGASE PPP1R11"/>
    <property type="match status" value="1"/>
</dbReference>
<evidence type="ECO:0000313" key="5">
    <source>
        <dbReference type="Proteomes" id="UP001150538"/>
    </source>
</evidence>
<gene>
    <name evidence="4" type="ORF">H4219_002194</name>
</gene>
<dbReference type="EMBL" id="JANBPU010000032">
    <property type="protein sequence ID" value="KAJ1919145.1"/>
    <property type="molecule type" value="Genomic_DNA"/>
</dbReference>
<keyword evidence="2" id="KW-0539">Nucleus</keyword>
<dbReference type="Pfam" id="PF07491">
    <property type="entry name" value="PPI_Ypi1"/>
    <property type="match status" value="1"/>
</dbReference>
<dbReference type="GO" id="GO:0005634">
    <property type="term" value="C:nucleus"/>
    <property type="evidence" value="ECO:0007669"/>
    <property type="project" value="UniProtKB-SubCell"/>
</dbReference>